<evidence type="ECO:0000313" key="2">
    <source>
        <dbReference type="Proteomes" id="UP000277580"/>
    </source>
</evidence>
<keyword evidence="2" id="KW-1185">Reference proteome</keyword>
<accession>A0A3N4KFY9</accession>
<dbReference type="AlphaFoldDB" id="A0A3N4KFY9"/>
<gene>
    <name evidence="1" type="ORF">P167DRAFT_305846</name>
</gene>
<dbReference type="EMBL" id="ML119152">
    <property type="protein sequence ID" value="RPB09486.1"/>
    <property type="molecule type" value="Genomic_DNA"/>
</dbReference>
<dbReference type="InParanoid" id="A0A3N4KFY9"/>
<evidence type="ECO:0000313" key="1">
    <source>
        <dbReference type="EMBL" id="RPB09486.1"/>
    </source>
</evidence>
<dbReference type="InterPro" id="IPR029063">
    <property type="entry name" value="SAM-dependent_MTases_sf"/>
</dbReference>
<reference evidence="1 2" key="1">
    <citation type="journal article" date="2018" name="Nat. Ecol. Evol.">
        <title>Pezizomycetes genomes reveal the molecular basis of ectomycorrhizal truffle lifestyle.</title>
        <authorList>
            <person name="Murat C."/>
            <person name="Payen T."/>
            <person name="Noel B."/>
            <person name="Kuo A."/>
            <person name="Morin E."/>
            <person name="Chen J."/>
            <person name="Kohler A."/>
            <person name="Krizsan K."/>
            <person name="Balestrini R."/>
            <person name="Da Silva C."/>
            <person name="Montanini B."/>
            <person name="Hainaut M."/>
            <person name="Levati E."/>
            <person name="Barry K.W."/>
            <person name="Belfiori B."/>
            <person name="Cichocki N."/>
            <person name="Clum A."/>
            <person name="Dockter R.B."/>
            <person name="Fauchery L."/>
            <person name="Guy J."/>
            <person name="Iotti M."/>
            <person name="Le Tacon F."/>
            <person name="Lindquist E.A."/>
            <person name="Lipzen A."/>
            <person name="Malagnac F."/>
            <person name="Mello A."/>
            <person name="Molinier V."/>
            <person name="Miyauchi S."/>
            <person name="Poulain J."/>
            <person name="Riccioni C."/>
            <person name="Rubini A."/>
            <person name="Sitrit Y."/>
            <person name="Splivallo R."/>
            <person name="Traeger S."/>
            <person name="Wang M."/>
            <person name="Zifcakova L."/>
            <person name="Wipf D."/>
            <person name="Zambonelli A."/>
            <person name="Paolocci F."/>
            <person name="Nowrousian M."/>
            <person name="Ottonello S."/>
            <person name="Baldrian P."/>
            <person name="Spatafora J.W."/>
            <person name="Henrissat B."/>
            <person name="Nagy L.G."/>
            <person name="Aury J.M."/>
            <person name="Wincker P."/>
            <person name="Grigoriev I.V."/>
            <person name="Bonfante P."/>
            <person name="Martin F.M."/>
        </authorList>
    </citation>
    <scope>NUCLEOTIDE SEQUENCE [LARGE SCALE GENOMIC DNA]</scope>
    <source>
        <strain evidence="1 2">CCBAS932</strain>
    </source>
</reference>
<organism evidence="1 2">
    <name type="scientific">Morchella conica CCBAS932</name>
    <dbReference type="NCBI Taxonomy" id="1392247"/>
    <lineage>
        <taxon>Eukaryota</taxon>
        <taxon>Fungi</taxon>
        <taxon>Dikarya</taxon>
        <taxon>Ascomycota</taxon>
        <taxon>Pezizomycotina</taxon>
        <taxon>Pezizomycetes</taxon>
        <taxon>Pezizales</taxon>
        <taxon>Morchellaceae</taxon>
        <taxon>Morchella</taxon>
    </lineage>
</organism>
<dbReference type="SUPFAM" id="SSF53335">
    <property type="entry name" value="S-adenosyl-L-methionine-dependent methyltransferases"/>
    <property type="match status" value="1"/>
</dbReference>
<dbReference type="Proteomes" id="UP000277580">
    <property type="component" value="Unassembled WGS sequence"/>
</dbReference>
<dbReference type="OrthoDB" id="5304796at2759"/>
<sequence length="229" mass="25451">MTMSTAREKTEVESSSLLDTDIETDIWALGITEKSISAEVVGNPYNPGEFERVHPSIGAEQHAPDVEVTDAPRKQFDFIHIRYQSTAGMCDGARMFRLAFEQTKPGGWIEVVENGPTSSSRICSVSTADENEKAISGTPGNMVTGSAFGNSNIACWIKQQLIDAGFVEVEEKVWKVASKPWQRTITGIGRFIVAFLSMRWVWDDTGTIYQEKGPEKHYEPSVFVIARRP</sequence>
<name>A0A3N4KFY9_9PEZI</name>
<proteinExistence type="predicted"/>
<protein>
    <submittedName>
        <fullName evidence="1">Uncharacterized protein</fullName>
    </submittedName>
</protein>